<dbReference type="Pfam" id="PF08241">
    <property type="entry name" value="Methyltransf_11"/>
    <property type="match status" value="1"/>
</dbReference>
<dbReference type="RefSeq" id="WP_215607829.1">
    <property type="nucleotide sequence ID" value="NZ_JADOES010000006.1"/>
</dbReference>
<name>A0A947GL15_9CYAN</name>
<keyword evidence="3" id="KW-1185">Reference proteome</keyword>
<dbReference type="Proteomes" id="UP000717364">
    <property type="component" value="Unassembled WGS sequence"/>
</dbReference>
<organism evidence="2 3">
    <name type="scientific">Leptothoe spongobia TAU-MAC 1115</name>
    <dbReference type="NCBI Taxonomy" id="1967444"/>
    <lineage>
        <taxon>Bacteria</taxon>
        <taxon>Bacillati</taxon>
        <taxon>Cyanobacteriota</taxon>
        <taxon>Cyanophyceae</taxon>
        <taxon>Nodosilineales</taxon>
        <taxon>Cymatolegaceae</taxon>
        <taxon>Leptothoe</taxon>
        <taxon>Leptothoe spongobia</taxon>
    </lineage>
</organism>
<protein>
    <submittedName>
        <fullName evidence="2">Class I SAM-dependent methyltransferase</fullName>
    </submittedName>
</protein>
<gene>
    <name evidence="2" type="ORF">IXB50_04895</name>
</gene>
<dbReference type="InterPro" id="IPR013216">
    <property type="entry name" value="Methyltransf_11"/>
</dbReference>
<dbReference type="PANTHER" id="PTHR43591">
    <property type="entry name" value="METHYLTRANSFERASE"/>
    <property type="match status" value="1"/>
</dbReference>
<evidence type="ECO:0000259" key="1">
    <source>
        <dbReference type="Pfam" id="PF08241"/>
    </source>
</evidence>
<proteinExistence type="predicted"/>
<evidence type="ECO:0000313" key="3">
    <source>
        <dbReference type="Proteomes" id="UP000717364"/>
    </source>
</evidence>
<keyword evidence="2" id="KW-0489">Methyltransferase</keyword>
<dbReference type="GO" id="GO:0032259">
    <property type="term" value="P:methylation"/>
    <property type="evidence" value="ECO:0007669"/>
    <property type="project" value="UniProtKB-KW"/>
</dbReference>
<reference evidence="2" key="2">
    <citation type="journal article" date="2021" name="Mar. Drugs">
        <title>Genome Reduction and Secondary Metabolism of the Marine Sponge-Associated Cyanobacterium Leptothoe.</title>
        <authorList>
            <person name="Konstantinou D."/>
            <person name="Popin R.V."/>
            <person name="Fewer D.P."/>
            <person name="Sivonen K."/>
            <person name="Gkelis S."/>
        </authorList>
    </citation>
    <scope>NUCLEOTIDE SEQUENCE</scope>
    <source>
        <strain evidence="2">TAU-MAC 1115</strain>
    </source>
</reference>
<dbReference type="SUPFAM" id="SSF53335">
    <property type="entry name" value="S-adenosyl-L-methionine-dependent methyltransferases"/>
    <property type="match status" value="1"/>
</dbReference>
<keyword evidence="2" id="KW-0808">Transferase</keyword>
<reference evidence="2" key="1">
    <citation type="submission" date="2020-11" db="EMBL/GenBank/DDBJ databases">
        <authorList>
            <person name="Konstantinou D."/>
            <person name="Gkelis S."/>
            <person name="Popin R."/>
            <person name="Fewer D."/>
            <person name="Sivonen K."/>
        </authorList>
    </citation>
    <scope>NUCLEOTIDE SEQUENCE</scope>
    <source>
        <strain evidence="2">TAU-MAC 1115</strain>
    </source>
</reference>
<sequence length="301" mass="33620">MSSVLLAPTAVSALWPYLNVSEQIDINEQGIPEHRLSCYSEGMQANITFLENPEWCQYYFDTHHRAETFHARWLTATGSWDDKIVVDIGCGPGNVYATVGGQPKALIGVDISPRALKMAESVGYTPLLADAHNLPLVDRFADIVVLNATLHHCDDMAKVLAEAARLVKPGGILLTDQDPQRSAWNFKGLGLLLRQIRFPFYKMIRSVHYLPREYRLARRATEIHNRKPGDGLDIEFYAQVLEPLGFIVTVHPHNHDLGTEVLKGEYGKGSWRLRLSQWLSGIDIESAAAAQSMICIATCLK</sequence>
<accession>A0A947GL15</accession>
<dbReference type="InterPro" id="IPR029063">
    <property type="entry name" value="SAM-dependent_MTases_sf"/>
</dbReference>
<dbReference type="Gene3D" id="3.40.50.150">
    <property type="entry name" value="Vaccinia Virus protein VP39"/>
    <property type="match status" value="1"/>
</dbReference>
<evidence type="ECO:0000313" key="2">
    <source>
        <dbReference type="EMBL" id="MBT9314756.1"/>
    </source>
</evidence>
<dbReference type="CDD" id="cd02440">
    <property type="entry name" value="AdoMet_MTases"/>
    <property type="match status" value="1"/>
</dbReference>
<comment type="caution">
    <text evidence="2">The sequence shown here is derived from an EMBL/GenBank/DDBJ whole genome shotgun (WGS) entry which is preliminary data.</text>
</comment>
<dbReference type="AlphaFoldDB" id="A0A947GL15"/>
<dbReference type="EMBL" id="JADOES010000006">
    <property type="protein sequence ID" value="MBT9314756.1"/>
    <property type="molecule type" value="Genomic_DNA"/>
</dbReference>
<feature type="domain" description="Methyltransferase type 11" evidence="1">
    <location>
        <begin position="86"/>
        <end position="174"/>
    </location>
</feature>
<dbReference type="GO" id="GO:0008757">
    <property type="term" value="F:S-adenosylmethionine-dependent methyltransferase activity"/>
    <property type="evidence" value="ECO:0007669"/>
    <property type="project" value="InterPro"/>
</dbReference>